<dbReference type="InterPro" id="IPR011545">
    <property type="entry name" value="DEAD/DEAH_box_helicase_dom"/>
</dbReference>
<dbReference type="InterPro" id="IPR012337">
    <property type="entry name" value="RNaseH-like_sf"/>
</dbReference>
<dbReference type="NCBIfam" id="TIGR01407">
    <property type="entry name" value="dinG_rel"/>
    <property type="match status" value="1"/>
</dbReference>
<evidence type="ECO:0000256" key="4">
    <source>
        <dbReference type="ARBA" id="ARBA00022801"/>
    </source>
</evidence>
<evidence type="ECO:0000313" key="14">
    <source>
        <dbReference type="Proteomes" id="UP000319756"/>
    </source>
</evidence>
<sequence>MTIDNSNKFVVIDVETTGNRPQDGDRMIEIGLAVVRADGITNRFSSFVSCDREIPAFVSRLTGITKDDLLDAPSFSELAPDILSDLDGACLVAHHIDFDLQFLNNELARAGYDAFQGPMLDTVEMARMLYPTLDGYRLTSLADHFSLAHKNPHRAGSDAEVTGELLLLMLQKLHALPHVTLQQLEACTTDMFSGLHLCVYEAMKTARTRHYKNDSTYDIYQAFALKKQKEARMDPKAPIAFNAEHFFGMDGALASVSASFEHRGGQVEMADNVHACFSAGKHLIVEAATGTGKTLAYLYPAIFKSREKNAPVVIATETVALQQQIKDRDVPLLEKGLGLPMEATVLKGRGHYLCLQKFALFLEEIRGARQASYDEHLSAAQLLIWLTETETGDVEELNLPNGGYALWEELKSDQESCTRSNCTYFSRCYYPRAKNNARQADIIITNHALLFTDHFHGTRTLPAYEYLIVDEAHHLEEAAGRHLGASISYQHFMRLHNQFGVQEHAGLFANISVFIDTHPTAVSADWLNERKQELHSLHHEWNQLFTALQTAIVQKDKRKWKKSEVYIPEEVVDTHVFDVWKRVEASGRDVIRAWRSFVHAVKKEALTPPEETLLQKLDTLCNDLEEAQTILASLLTSEEKNQVYWAESDANQRPDRLRLYRRPINISEQLAEDFFTNAKSIVLTSATLTVKESFQYTIDQLGLTDARPECLQLPSPFQYEKQAQLLVPEDFPEIRLDGEERFTEAVAQFLRALTFRVNGRMLVLFTSHQMVKGVAKLMKPHMQDLNYSLFAQGVSGDNRSKLVKQFRSHERSMLMGTTTFWEGIDLPGEDVRALVIVRLPFAPPDDPVYMAKSKQIEANGGSAFSRLALPRAVLRFKQGFGRLIRTKRDRGLVFVLDKRLIQARYGKVFLRSLPTVPSLFAPSEELLARAEEFYRQGDDIR</sequence>
<evidence type="ECO:0000313" key="13">
    <source>
        <dbReference type="EMBL" id="QDI89980.1"/>
    </source>
</evidence>
<evidence type="ECO:0000259" key="12">
    <source>
        <dbReference type="PROSITE" id="PS51194"/>
    </source>
</evidence>
<dbReference type="InterPro" id="IPR014013">
    <property type="entry name" value="Helic_SF1/SF2_ATP-bd_DinG/Rad3"/>
</dbReference>
<feature type="domain" description="Helicase ATP-binding" evidence="10">
    <location>
        <begin position="274"/>
        <end position="571"/>
    </location>
</feature>
<evidence type="ECO:0000256" key="9">
    <source>
        <dbReference type="RuleBase" id="RU364106"/>
    </source>
</evidence>
<dbReference type="Pfam" id="PF00270">
    <property type="entry name" value="DEAD"/>
    <property type="match status" value="1"/>
</dbReference>
<dbReference type="SUPFAM" id="SSF52540">
    <property type="entry name" value="P-loop containing nucleoside triphosphate hydrolases"/>
    <property type="match status" value="1"/>
</dbReference>
<feature type="binding site" evidence="8">
    <location>
        <begin position="287"/>
        <end position="294"/>
    </location>
    <ligand>
        <name>ATP</name>
        <dbReference type="ChEBI" id="CHEBI:30616"/>
    </ligand>
</feature>
<dbReference type="GO" id="GO:0005524">
    <property type="term" value="F:ATP binding"/>
    <property type="evidence" value="ECO:0007669"/>
    <property type="project" value="UniProtKB-UniRule"/>
</dbReference>
<dbReference type="AlphaFoldDB" id="A0A514LDR2"/>
<dbReference type="OrthoDB" id="9803913at2"/>
<dbReference type="InterPro" id="IPR014001">
    <property type="entry name" value="Helicase_ATP-bd"/>
</dbReference>
<dbReference type="InterPro" id="IPR001650">
    <property type="entry name" value="Helicase_C-like"/>
</dbReference>
<dbReference type="InterPro" id="IPR006555">
    <property type="entry name" value="ATP-dep_Helicase_C"/>
</dbReference>
<dbReference type="Proteomes" id="UP000319756">
    <property type="component" value="Chromosome"/>
</dbReference>
<dbReference type="PANTHER" id="PTHR11472">
    <property type="entry name" value="DNA REPAIR DEAD HELICASE RAD3/XP-D SUBFAMILY MEMBER"/>
    <property type="match status" value="1"/>
</dbReference>
<dbReference type="CDD" id="cd06127">
    <property type="entry name" value="DEDDh"/>
    <property type="match status" value="1"/>
</dbReference>
<evidence type="ECO:0000256" key="5">
    <source>
        <dbReference type="ARBA" id="ARBA00022839"/>
    </source>
</evidence>
<dbReference type="Pfam" id="PF00929">
    <property type="entry name" value="RNase_T"/>
    <property type="match status" value="1"/>
</dbReference>
<evidence type="ECO:0000259" key="11">
    <source>
        <dbReference type="PROSITE" id="PS51193"/>
    </source>
</evidence>
<evidence type="ECO:0000259" key="10">
    <source>
        <dbReference type="PROSITE" id="PS51192"/>
    </source>
</evidence>
<dbReference type="Gene3D" id="3.30.420.10">
    <property type="entry name" value="Ribonuclease H-like superfamily/Ribonuclease H"/>
    <property type="match status" value="1"/>
</dbReference>
<dbReference type="EC" id="3.1.-.-" evidence="8 9"/>
<evidence type="ECO:0000256" key="7">
    <source>
        <dbReference type="ARBA" id="ARBA00048954"/>
    </source>
</evidence>
<dbReference type="GO" id="GO:0003887">
    <property type="term" value="F:DNA-directed DNA polymerase activity"/>
    <property type="evidence" value="ECO:0007669"/>
    <property type="project" value="InterPro"/>
</dbReference>
<feature type="domain" description="Helicase ATP-binding" evidence="11">
    <location>
        <begin position="252"/>
        <end position="564"/>
    </location>
</feature>
<evidence type="ECO:0000256" key="1">
    <source>
        <dbReference type="ARBA" id="ARBA00001966"/>
    </source>
</evidence>
<evidence type="ECO:0000256" key="3">
    <source>
        <dbReference type="ARBA" id="ARBA00022741"/>
    </source>
</evidence>
<dbReference type="InterPro" id="IPR013520">
    <property type="entry name" value="Ribonucl_H"/>
</dbReference>
<dbReference type="InterPro" id="IPR036397">
    <property type="entry name" value="RNaseH_sf"/>
</dbReference>
<dbReference type="SMART" id="SM00487">
    <property type="entry name" value="DEXDc"/>
    <property type="match status" value="1"/>
</dbReference>
<comment type="catalytic activity">
    <reaction evidence="7">
        <text>ATP + H2O = ADP + phosphate + H(+)</text>
        <dbReference type="Rhea" id="RHEA:13065"/>
        <dbReference type="ChEBI" id="CHEBI:15377"/>
        <dbReference type="ChEBI" id="CHEBI:15378"/>
        <dbReference type="ChEBI" id="CHEBI:30616"/>
        <dbReference type="ChEBI" id="CHEBI:43474"/>
        <dbReference type="ChEBI" id="CHEBI:456216"/>
        <dbReference type="EC" id="5.6.2.3"/>
    </reaction>
</comment>
<keyword evidence="2 8" id="KW-0540">Nuclease</keyword>
<dbReference type="GO" id="GO:0043139">
    <property type="term" value="F:5'-3' DNA helicase activity"/>
    <property type="evidence" value="ECO:0007669"/>
    <property type="project" value="UniProtKB-EC"/>
</dbReference>
<accession>A0A514LDR2</accession>
<dbReference type="GO" id="GO:0008408">
    <property type="term" value="F:3'-5' exonuclease activity"/>
    <property type="evidence" value="ECO:0007669"/>
    <property type="project" value="UniProtKB-UniRule"/>
</dbReference>
<keyword evidence="13" id="KW-0347">Helicase</keyword>
<reference evidence="14" key="1">
    <citation type="submission" date="2019-01" db="EMBL/GenBank/DDBJ databases">
        <title>Genomic analysis of Salicibibacter sp. NKC3-5.</title>
        <authorList>
            <person name="Oh Y.J."/>
        </authorList>
    </citation>
    <scope>NUCLEOTIDE SEQUENCE [LARGE SCALE GENOMIC DNA]</scope>
    <source>
        <strain evidence="14">NKC3-5</strain>
    </source>
</reference>
<evidence type="ECO:0000256" key="6">
    <source>
        <dbReference type="ARBA" id="ARBA00022840"/>
    </source>
</evidence>
<comment type="function">
    <text evidence="8 9">3'-5' exonuclease.</text>
</comment>
<keyword evidence="3 8" id="KW-0547">Nucleotide-binding</keyword>
<comment type="cofactor">
    <cofactor evidence="1">
        <name>[4Fe-4S] cluster</name>
        <dbReference type="ChEBI" id="CHEBI:49883"/>
    </cofactor>
</comment>
<dbReference type="Pfam" id="PF13307">
    <property type="entry name" value="Helicase_C_2"/>
    <property type="match status" value="1"/>
</dbReference>
<dbReference type="InterPro" id="IPR045028">
    <property type="entry name" value="DinG/Rad3-like"/>
</dbReference>
<keyword evidence="14" id="KW-1185">Reference proteome</keyword>
<keyword evidence="4 8" id="KW-0378">Hydrolase</keyword>
<organism evidence="13 14">
    <name type="scientific">Salicibibacter halophilus</name>
    <dbReference type="NCBI Taxonomy" id="2502791"/>
    <lineage>
        <taxon>Bacteria</taxon>
        <taxon>Bacillati</taxon>
        <taxon>Bacillota</taxon>
        <taxon>Bacilli</taxon>
        <taxon>Bacillales</taxon>
        <taxon>Bacillaceae</taxon>
        <taxon>Salicibibacter</taxon>
    </lineage>
</organism>
<dbReference type="RefSeq" id="WP_142086669.1">
    <property type="nucleotide sequence ID" value="NZ_CP035485.1"/>
</dbReference>
<keyword evidence="6 8" id="KW-0067">ATP-binding</keyword>
<proteinExistence type="inferred from homology"/>
<dbReference type="GO" id="GO:0006260">
    <property type="term" value="P:DNA replication"/>
    <property type="evidence" value="ECO:0007669"/>
    <property type="project" value="InterPro"/>
</dbReference>
<dbReference type="Gene3D" id="3.40.50.300">
    <property type="entry name" value="P-loop containing nucleotide triphosphate hydrolases"/>
    <property type="match status" value="2"/>
</dbReference>
<evidence type="ECO:0000256" key="8">
    <source>
        <dbReference type="HAMAP-Rule" id="MF_02206"/>
    </source>
</evidence>
<gene>
    <name evidence="8 9 13" type="primary">dinG</name>
    <name evidence="13" type="ORF">EPH95_01340</name>
</gene>
<dbReference type="NCBIfam" id="NF005981">
    <property type="entry name" value="PRK08074.1"/>
    <property type="match status" value="1"/>
</dbReference>
<dbReference type="SMART" id="SM00491">
    <property type="entry name" value="HELICc2"/>
    <property type="match status" value="1"/>
</dbReference>
<dbReference type="InterPro" id="IPR027417">
    <property type="entry name" value="P-loop_NTPase"/>
</dbReference>
<dbReference type="KEGG" id="sale:EPH95_01340"/>
<dbReference type="EMBL" id="CP035485">
    <property type="protein sequence ID" value="QDI89980.1"/>
    <property type="molecule type" value="Genomic_DNA"/>
</dbReference>
<dbReference type="GO" id="GO:0003677">
    <property type="term" value="F:DNA binding"/>
    <property type="evidence" value="ECO:0007669"/>
    <property type="project" value="InterPro"/>
</dbReference>
<dbReference type="PROSITE" id="PS51193">
    <property type="entry name" value="HELICASE_ATP_BIND_2"/>
    <property type="match status" value="1"/>
</dbReference>
<dbReference type="InterPro" id="IPR006054">
    <property type="entry name" value="DnaQ"/>
</dbReference>
<name>A0A514LDR2_9BACI</name>
<dbReference type="PROSITE" id="PS51194">
    <property type="entry name" value="HELICASE_CTER"/>
    <property type="match status" value="1"/>
</dbReference>
<protein>
    <recommendedName>
        <fullName evidence="8 9">3'-5' exonuclease DinG</fullName>
        <ecNumber evidence="8 9">3.1.-.-</ecNumber>
    </recommendedName>
</protein>
<dbReference type="PROSITE" id="PS51192">
    <property type="entry name" value="HELICASE_ATP_BIND_1"/>
    <property type="match status" value="1"/>
</dbReference>
<feature type="domain" description="Helicase C-terminal" evidence="12">
    <location>
        <begin position="749"/>
        <end position="924"/>
    </location>
</feature>
<dbReference type="NCBIfam" id="TIGR00573">
    <property type="entry name" value="dnaq"/>
    <property type="match status" value="1"/>
</dbReference>
<dbReference type="PANTHER" id="PTHR11472:SF34">
    <property type="entry name" value="REGULATOR OF TELOMERE ELONGATION HELICASE 1"/>
    <property type="match status" value="1"/>
</dbReference>
<feature type="short sequence motif" description="DEAH box" evidence="8">
    <location>
        <begin position="470"/>
        <end position="473"/>
    </location>
</feature>
<dbReference type="SMART" id="SM00479">
    <property type="entry name" value="EXOIII"/>
    <property type="match status" value="1"/>
</dbReference>
<keyword evidence="5 8" id="KW-0269">Exonuclease</keyword>
<dbReference type="SUPFAM" id="SSF53098">
    <property type="entry name" value="Ribonuclease H-like"/>
    <property type="match status" value="1"/>
</dbReference>
<dbReference type="FunFam" id="3.30.420.10:FF:000045">
    <property type="entry name" value="3'-5' exonuclease DinG"/>
    <property type="match status" value="1"/>
</dbReference>
<dbReference type="HAMAP" id="MF_02206">
    <property type="entry name" value="DinG_exonucl"/>
    <property type="match status" value="1"/>
</dbReference>
<dbReference type="GO" id="GO:0016887">
    <property type="term" value="F:ATP hydrolysis activity"/>
    <property type="evidence" value="ECO:0007669"/>
    <property type="project" value="RHEA"/>
</dbReference>
<comment type="similarity">
    <text evidence="8 9">Belongs to the helicase family. DinG subfamily. Type 2 sub-subfamily.</text>
</comment>
<dbReference type="InterPro" id="IPR006310">
    <property type="entry name" value="DinG"/>
</dbReference>
<evidence type="ECO:0000256" key="2">
    <source>
        <dbReference type="ARBA" id="ARBA00022722"/>
    </source>
</evidence>